<evidence type="ECO:0000313" key="2">
    <source>
        <dbReference type="Proteomes" id="UP000548476"/>
    </source>
</evidence>
<dbReference type="AlphaFoldDB" id="A0A841FWJ0"/>
<dbReference type="EMBL" id="JACHGT010000008">
    <property type="protein sequence ID" value="MBB6036340.1"/>
    <property type="molecule type" value="Genomic_DNA"/>
</dbReference>
<dbReference type="RefSeq" id="WP_184789162.1">
    <property type="nucleotide sequence ID" value="NZ_BONT01000046.1"/>
</dbReference>
<evidence type="ECO:0000313" key="1">
    <source>
        <dbReference type="EMBL" id="MBB6036340.1"/>
    </source>
</evidence>
<accession>A0A841FWJ0</accession>
<gene>
    <name evidence="1" type="ORF">HNR73_004208</name>
</gene>
<sequence length="60" mass="6724">MSKLNRLADRLVNRLAPRATASAGCGSDTTKCAEDLHGRCTTKRALYRRKCGEWTWYGCC</sequence>
<comment type="caution">
    <text evidence="1">The sequence shown here is derived from an EMBL/GenBank/DDBJ whole genome shotgun (WGS) entry which is preliminary data.</text>
</comment>
<protein>
    <submittedName>
        <fullName evidence="1">Uncharacterized protein</fullName>
    </submittedName>
</protein>
<proteinExistence type="predicted"/>
<organism evidence="1 2">
    <name type="scientific">Phytomonospora endophytica</name>
    <dbReference type="NCBI Taxonomy" id="714109"/>
    <lineage>
        <taxon>Bacteria</taxon>
        <taxon>Bacillati</taxon>
        <taxon>Actinomycetota</taxon>
        <taxon>Actinomycetes</taxon>
        <taxon>Micromonosporales</taxon>
        <taxon>Micromonosporaceae</taxon>
        <taxon>Phytomonospora</taxon>
    </lineage>
</organism>
<name>A0A841FWJ0_9ACTN</name>
<reference evidence="1 2" key="1">
    <citation type="submission" date="2020-08" db="EMBL/GenBank/DDBJ databases">
        <title>Genomic Encyclopedia of Type Strains, Phase IV (KMG-IV): sequencing the most valuable type-strain genomes for metagenomic binning, comparative biology and taxonomic classification.</title>
        <authorList>
            <person name="Goeker M."/>
        </authorList>
    </citation>
    <scope>NUCLEOTIDE SEQUENCE [LARGE SCALE GENOMIC DNA]</scope>
    <source>
        <strain evidence="1 2">YIM 65646</strain>
    </source>
</reference>
<keyword evidence="2" id="KW-1185">Reference proteome</keyword>
<dbReference type="Proteomes" id="UP000548476">
    <property type="component" value="Unassembled WGS sequence"/>
</dbReference>